<accession>A0A9N9PQA8</accession>
<protein>
    <submittedName>
        <fullName evidence="2">Uncharacterized protein</fullName>
    </submittedName>
</protein>
<keyword evidence="1" id="KW-1133">Transmembrane helix</keyword>
<gene>
    <name evidence="3" type="ORF">HYFRA_00002719</name>
    <name evidence="2" type="ORF">HYFRA_00005679</name>
</gene>
<evidence type="ECO:0000256" key="1">
    <source>
        <dbReference type="SAM" id="Phobius"/>
    </source>
</evidence>
<evidence type="ECO:0000313" key="3">
    <source>
        <dbReference type="EMBL" id="CAG8961176.1"/>
    </source>
</evidence>
<evidence type="ECO:0000313" key="2">
    <source>
        <dbReference type="EMBL" id="CAG8951875.1"/>
    </source>
</evidence>
<organism evidence="2 4">
    <name type="scientific">Hymenoscyphus fraxineus</name>
    <dbReference type="NCBI Taxonomy" id="746836"/>
    <lineage>
        <taxon>Eukaryota</taxon>
        <taxon>Fungi</taxon>
        <taxon>Dikarya</taxon>
        <taxon>Ascomycota</taxon>
        <taxon>Pezizomycotina</taxon>
        <taxon>Leotiomycetes</taxon>
        <taxon>Helotiales</taxon>
        <taxon>Helotiaceae</taxon>
        <taxon>Hymenoscyphus</taxon>
    </lineage>
</organism>
<name>A0A9N9PQA8_9HELO</name>
<proteinExistence type="predicted"/>
<dbReference type="EMBL" id="CAJVRL010000103">
    <property type="protein sequence ID" value="CAG8961176.1"/>
    <property type="molecule type" value="Genomic_DNA"/>
</dbReference>
<keyword evidence="4" id="KW-1185">Reference proteome</keyword>
<keyword evidence="1" id="KW-0472">Membrane</keyword>
<reference evidence="2" key="1">
    <citation type="submission" date="2021-07" db="EMBL/GenBank/DDBJ databases">
        <authorList>
            <person name="Durling M."/>
        </authorList>
    </citation>
    <scope>NUCLEOTIDE SEQUENCE</scope>
</reference>
<comment type="caution">
    <text evidence="2">The sequence shown here is derived from an EMBL/GenBank/DDBJ whole genome shotgun (WGS) entry which is preliminary data.</text>
</comment>
<sequence>MTETNDHQIGGGSTQSGYSVVNGSMLVIIMVYYYMDELVDFASRRASGVSEIAGSAEKAT</sequence>
<dbReference type="Proteomes" id="UP000696280">
    <property type="component" value="Unassembled WGS sequence"/>
</dbReference>
<feature type="transmembrane region" description="Helical" evidence="1">
    <location>
        <begin position="16"/>
        <end position="35"/>
    </location>
</feature>
<evidence type="ECO:0000313" key="4">
    <source>
        <dbReference type="Proteomes" id="UP000696280"/>
    </source>
</evidence>
<keyword evidence="1" id="KW-0812">Transmembrane</keyword>
<dbReference type="EMBL" id="CAJVRL010000044">
    <property type="protein sequence ID" value="CAG8951875.1"/>
    <property type="molecule type" value="Genomic_DNA"/>
</dbReference>
<dbReference type="AlphaFoldDB" id="A0A9N9PQA8"/>